<accession>A0A150IZ41</accession>
<sequence>MSEQNLIPFKAKKTFSLYNKTYDEGKDYELNFLEVEVLINEGLVDIIPLNSVDYRKMLKEESSSEKMLELDDNFYAFARISQRYLKNKENLSQIEKKAYSDSAAALRNFLRFRAEKILKALLIENQKIEVHGSELLFTSLIGEEISKWIRFNESIIKGEKYEI</sequence>
<evidence type="ECO:0000313" key="1">
    <source>
        <dbReference type="EMBL" id="KYC50145.1"/>
    </source>
</evidence>
<reference evidence="1 2" key="1">
    <citation type="journal article" date="2016" name="ISME J.">
        <title>Chasing the elusive Euryarchaeota class WSA2: genomes reveal a uniquely fastidious methyl-reducing methanogen.</title>
        <authorList>
            <person name="Nobu M.K."/>
            <person name="Narihiro T."/>
            <person name="Kuroda K."/>
            <person name="Mei R."/>
            <person name="Liu W.T."/>
        </authorList>
    </citation>
    <scope>NUCLEOTIDE SEQUENCE [LARGE SCALE GENOMIC DNA]</scope>
    <source>
        <strain evidence="1">U1lsi0528_Bin055</strain>
    </source>
</reference>
<proteinExistence type="predicted"/>
<dbReference type="EMBL" id="LNGC01000079">
    <property type="protein sequence ID" value="KYC50145.1"/>
    <property type="molecule type" value="Genomic_DNA"/>
</dbReference>
<name>A0A150IZ41_9EURY</name>
<comment type="caution">
    <text evidence="1">The sequence shown here is derived from an EMBL/GenBank/DDBJ whole genome shotgun (WGS) entry which is preliminary data.</text>
</comment>
<evidence type="ECO:0000313" key="2">
    <source>
        <dbReference type="Proteomes" id="UP000075398"/>
    </source>
</evidence>
<evidence type="ECO:0008006" key="3">
    <source>
        <dbReference type="Google" id="ProtNLM"/>
    </source>
</evidence>
<dbReference type="Proteomes" id="UP000075398">
    <property type="component" value="Unassembled WGS sequence"/>
</dbReference>
<gene>
    <name evidence="1" type="ORF">AMQ22_01499</name>
</gene>
<organism evidence="1 2">
    <name type="scientific">Candidatus Methanofastidiosum methylothiophilum</name>
    <dbReference type="NCBI Taxonomy" id="1705564"/>
    <lineage>
        <taxon>Archaea</taxon>
        <taxon>Methanobacteriati</taxon>
        <taxon>Methanobacteriota</taxon>
        <taxon>Stenosarchaea group</taxon>
        <taxon>Candidatus Methanofastidiosia</taxon>
        <taxon>Candidatus Methanofastidiosales</taxon>
        <taxon>Candidatus Methanofastidiosaceae</taxon>
        <taxon>Candidatus Methanofastidiosum</taxon>
    </lineage>
</organism>
<protein>
    <recommendedName>
        <fullName evidence="3">GINS subunit domain-containing protein</fullName>
    </recommendedName>
</protein>
<dbReference type="AlphaFoldDB" id="A0A150IZ41"/>